<evidence type="ECO:0000313" key="7">
    <source>
        <dbReference type="EMBL" id="MBS9536119.1"/>
    </source>
</evidence>
<evidence type="ECO:0000256" key="1">
    <source>
        <dbReference type="ARBA" id="ARBA00005641"/>
    </source>
</evidence>
<evidence type="ECO:0000313" key="8">
    <source>
        <dbReference type="Proteomes" id="UP001519535"/>
    </source>
</evidence>
<dbReference type="Pfam" id="PF00150">
    <property type="entry name" value="Cellulase"/>
    <property type="match status" value="1"/>
</dbReference>
<keyword evidence="2" id="KW-0378">Hydrolase</keyword>
<dbReference type="InterPro" id="IPR048996">
    <property type="entry name" value="PGRS_rpt"/>
</dbReference>
<dbReference type="PANTHER" id="PTHR31308:SF3">
    <property type="entry name" value="ENDOGLYCOCERAMIDASE"/>
    <property type="match status" value="1"/>
</dbReference>
<name>A0ABS5RT48_9MYCO</name>
<dbReference type="EMBL" id="JAHCLR010000081">
    <property type="protein sequence ID" value="MBS9536119.1"/>
    <property type="molecule type" value="Genomic_DNA"/>
</dbReference>
<evidence type="ECO:0000259" key="6">
    <source>
        <dbReference type="Pfam" id="PF18564"/>
    </source>
</evidence>
<comment type="caution">
    <text evidence="7">The sequence shown here is derived from an EMBL/GenBank/DDBJ whole genome shotgun (WGS) entry which is preliminary data.</text>
</comment>
<sequence length="670" mass="68417">MEHRRSSARTRSVIGLTAAALTVATAPQAHADFLDEMVTPLVETAAGAAADQPLPDFTELFDQYAYTPLHAALEDWIASALGKQVDDVVNQLLGSYAIGDGTDGTAASPDGTAGGWLFGDGGAGWNSTLDGHAGGAGGDAGIFGNGGAGGSGGAGAAGGDGGDGGSLAGLGGAGGNAGAGLGANDLPALGGAGGNAGMLGIHGAVGHAGEVAAAVDTTQLKATGAWLTDPDGKVVMLHGLNEVYKIPPYEPSASGFGEDDAEFLAANGFNAVRLGVIWAAVEPQPGVVDYSYLASIENTVQTLAKHGIVSILDFHQDLYSSEFQGEGAPDWAVQTGGLDNPQHGFPVNYFLNPAENHAWDAFWSNAKASDGVGLENHYAQTWQAVADYFKGDSGVAGYEIMNEPWAGSQALPSIFGSTYFDTQQLTPFYNQIDAAIRSVDPNTPVYFEPNLTFDVGVPTHLGTVDDPNSVFSFHDYCVQAVLFSIGTGCEASAGNVIDAAAAYGSAHHIPTVMTEFGNNPAGLADVMSAANKAQIGWTRWEFSAKDDITTTGHGDLVFDPSKPPTGDNVNTAVLTTLAEPYPQVIAGTPNGWSFDNGVFTFNYSTAMADGTGSFAPGSQTTISVPNVEYPNGYQVTVTGGQVVSAANAPMLVVASTGGADTVSVTVKPTA</sequence>
<dbReference type="Gene3D" id="3.20.20.80">
    <property type="entry name" value="Glycosidases"/>
    <property type="match status" value="1"/>
</dbReference>
<gene>
    <name evidence="7" type="ORF">KIH27_21275</name>
</gene>
<dbReference type="Pfam" id="PF18564">
    <property type="entry name" value="Glyco_hydro_5_C"/>
    <property type="match status" value="1"/>
</dbReference>
<accession>A0ABS5RT48</accession>
<dbReference type="InterPro" id="IPR052066">
    <property type="entry name" value="Glycosphingolipid_Hydrolases"/>
</dbReference>
<dbReference type="Gene3D" id="2.60.40.1180">
    <property type="entry name" value="Golgi alpha-mannosidase II"/>
    <property type="match status" value="1"/>
</dbReference>
<keyword evidence="8" id="KW-1185">Reference proteome</keyword>
<dbReference type="SUPFAM" id="SSF51445">
    <property type="entry name" value="(Trans)glycosidases"/>
    <property type="match status" value="1"/>
</dbReference>
<dbReference type="PANTHER" id="PTHR31308">
    <property type="match status" value="1"/>
</dbReference>
<evidence type="ECO:0000259" key="5">
    <source>
        <dbReference type="Pfam" id="PF00150"/>
    </source>
</evidence>
<dbReference type="Proteomes" id="UP001519535">
    <property type="component" value="Unassembled WGS sequence"/>
</dbReference>
<organism evidence="7 8">
    <name type="scientific">Mycolicibacter acidiphilus</name>
    <dbReference type="NCBI Taxonomy" id="2835306"/>
    <lineage>
        <taxon>Bacteria</taxon>
        <taxon>Bacillati</taxon>
        <taxon>Actinomycetota</taxon>
        <taxon>Actinomycetes</taxon>
        <taxon>Mycobacteriales</taxon>
        <taxon>Mycobacteriaceae</taxon>
        <taxon>Mycolicibacter</taxon>
    </lineage>
</organism>
<dbReference type="Pfam" id="PF21526">
    <property type="entry name" value="PGRS"/>
    <property type="match status" value="1"/>
</dbReference>
<feature type="domain" description="Glycoside hydrolase family 5" evidence="5">
    <location>
        <begin position="258"/>
        <end position="545"/>
    </location>
</feature>
<evidence type="ECO:0000256" key="2">
    <source>
        <dbReference type="ARBA" id="ARBA00022801"/>
    </source>
</evidence>
<dbReference type="InterPro" id="IPR001547">
    <property type="entry name" value="Glyco_hydro_5"/>
</dbReference>
<dbReference type="InterPro" id="IPR017853">
    <property type="entry name" value="GH"/>
</dbReference>
<evidence type="ECO:0000256" key="3">
    <source>
        <dbReference type="ARBA" id="ARBA00023295"/>
    </source>
</evidence>
<feature type="chain" id="PRO_5047527113" evidence="4">
    <location>
        <begin position="32"/>
        <end position="670"/>
    </location>
</feature>
<feature type="signal peptide" evidence="4">
    <location>
        <begin position="1"/>
        <end position="31"/>
    </location>
</feature>
<keyword evidence="3" id="KW-0326">Glycosidase</keyword>
<comment type="similarity">
    <text evidence="1">Belongs to the glycosyl hydrolase 5 (cellulase A) family.</text>
</comment>
<feature type="domain" description="Glycoside hydrolase family 5 C-terminal" evidence="6">
    <location>
        <begin position="580"/>
        <end position="666"/>
    </location>
</feature>
<keyword evidence="4" id="KW-0732">Signal</keyword>
<reference evidence="7 8" key="1">
    <citation type="submission" date="2021-05" db="EMBL/GenBank/DDBJ databases">
        <title>Mycobacterium acidophilum sp. nov., an extremely acid-tolerant member of the genus Mycobacterium.</title>
        <authorList>
            <person name="Xia J."/>
        </authorList>
    </citation>
    <scope>NUCLEOTIDE SEQUENCE [LARGE SCALE GENOMIC DNA]</scope>
    <source>
        <strain evidence="7 8">M1</strain>
    </source>
</reference>
<protein>
    <submittedName>
        <fullName evidence="7">Cellulase family glycosylhydrolase</fullName>
    </submittedName>
</protein>
<proteinExistence type="inferred from homology"/>
<dbReference type="InterPro" id="IPR013780">
    <property type="entry name" value="Glyco_hydro_b"/>
</dbReference>
<evidence type="ECO:0000256" key="4">
    <source>
        <dbReference type="SAM" id="SignalP"/>
    </source>
</evidence>
<dbReference type="InterPro" id="IPR041036">
    <property type="entry name" value="GH5_C"/>
</dbReference>